<reference evidence="1 2" key="1">
    <citation type="submission" date="2019-02" db="EMBL/GenBank/DDBJ databases">
        <title>Deep-cultivation of Planctomycetes and their phenomic and genomic characterization uncovers novel biology.</title>
        <authorList>
            <person name="Wiegand S."/>
            <person name="Jogler M."/>
            <person name="Boedeker C."/>
            <person name="Pinto D."/>
            <person name="Vollmers J."/>
            <person name="Rivas-Marin E."/>
            <person name="Kohn T."/>
            <person name="Peeters S.H."/>
            <person name="Heuer A."/>
            <person name="Rast P."/>
            <person name="Oberbeckmann S."/>
            <person name="Bunk B."/>
            <person name="Jeske O."/>
            <person name="Meyerdierks A."/>
            <person name="Storesund J.E."/>
            <person name="Kallscheuer N."/>
            <person name="Luecker S."/>
            <person name="Lage O.M."/>
            <person name="Pohl T."/>
            <person name="Merkel B.J."/>
            <person name="Hornburger P."/>
            <person name="Mueller R.-W."/>
            <person name="Bruemmer F."/>
            <person name="Labrenz M."/>
            <person name="Spormann A.M."/>
            <person name="Op den Camp H."/>
            <person name="Overmann J."/>
            <person name="Amann R."/>
            <person name="Jetten M.S.M."/>
            <person name="Mascher T."/>
            <person name="Medema M.H."/>
            <person name="Devos D.P."/>
            <person name="Kaster A.-K."/>
            <person name="Ovreas L."/>
            <person name="Rohde M."/>
            <person name="Galperin M.Y."/>
            <person name="Jogler C."/>
        </authorList>
    </citation>
    <scope>NUCLEOTIDE SEQUENCE [LARGE SCALE GENOMIC DNA]</scope>
    <source>
        <strain evidence="1 2">ElP</strain>
    </source>
</reference>
<dbReference type="InterPro" id="IPR006311">
    <property type="entry name" value="TAT_signal"/>
</dbReference>
<dbReference type="KEGG" id="tpla:ElP_65700"/>
<dbReference type="Pfam" id="PF07394">
    <property type="entry name" value="DUF1501"/>
    <property type="match status" value="1"/>
</dbReference>
<dbReference type="RefSeq" id="WP_145277250.1">
    <property type="nucleotide sequence ID" value="NZ_CP036426.1"/>
</dbReference>
<protein>
    <recommendedName>
        <fullName evidence="3">DUF1501 domain-containing protein</fullName>
    </recommendedName>
</protein>
<dbReference type="PANTHER" id="PTHR43737:SF1">
    <property type="entry name" value="DUF1501 DOMAIN-CONTAINING PROTEIN"/>
    <property type="match status" value="1"/>
</dbReference>
<evidence type="ECO:0008006" key="3">
    <source>
        <dbReference type="Google" id="ProtNLM"/>
    </source>
</evidence>
<name>A0A518HCM5_9BACT</name>
<evidence type="ECO:0000313" key="2">
    <source>
        <dbReference type="Proteomes" id="UP000317835"/>
    </source>
</evidence>
<dbReference type="PANTHER" id="PTHR43737">
    <property type="entry name" value="BLL7424 PROTEIN"/>
    <property type="match status" value="1"/>
</dbReference>
<evidence type="ECO:0000313" key="1">
    <source>
        <dbReference type="EMBL" id="QDV38615.1"/>
    </source>
</evidence>
<gene>
    <name evidence="1" type="ORF">ElP_65700</name>
</gene>
<dbReference type="AlphaFoldDB" id="A0A518HCM5"/>
<dbReference type="InterPro" id="IPR010869">
    <property type="entry name" value="DUF1501"/>
</dbReference>
<dbReference type="Proteomes" id="UP000317835">
    <property type="component" value="Chromosome"/>
</dbReference>
<dbReference type="InterPro" id="IPR017850">
    <property type="entry name" value="Alkaline_phosphatase_core_sf"/>
</dbReference>
<dbReference type="Gene3D" id="3.40.720.10">
    <property type="entry name" value="Alkaline Phosphatase, subunit A"/>
    <property type="match status" value="1"/>
</dbReference>
<dbReference type="SUPFAM" id="SSF53649">
    <property type="entry name" value="Alkaline phosphatase-like"/>
    <property type="match status" value="1"/>
</dbReference>
<dbReference type="OrthoDB" id="127333at2"/>
<dbReference type="EMBL" id="CP036426">
    <property type="protein sequence ID" value="QDV38615.1"/>
    <property type="molecule type" value="Genomic_DNA"/>
</dbReference>
<dbReference type="PROSITE" id="PS51318">
    <property type="entry name" value="TAT"/>
    <property type="match status" value="1"/>
</dbReference>
<organism evidence="1 2">
    <name type="scientific">Tautonia plasticadhaerens</name>
    <dbReference type="NCBI Taxonomy" id="2527974"/>
    <lineage>
        <taxon>Bacteria</taxon>
        <taxon>Pseudomonadati</taxon>
        <taxon>Planctomycetota</taxon>
        <taxon>Planctomycetia</taxon>
        <taxon>Isosphaerales</taxon>
        <taxon>Isosphaeraceae</taxon>
        <taxon>Tautonia</taxon>
    </lineage>
</organism>
<keyword evidence="2" id="KW-1185">Reference proteome</keyword>
<sequence>MLRIDLGSAGSYCDRLSRRSFLQLGVAGMASVGLPRLLRAKQESASGGLPGNPTSVVLIWLDGGPSHMDLYDLKPEAPEQYRGLWKPIPTAVPGFEVSELFPLQAAHTDKFSIVRSLHHDTGDHFAGAHRILTTKDQGVSGANTTGKFPSLGSIAAREVGPRKPGVPAYASVPVASSVGLNPGYFGGNLLGMQYDPYQPGGDPNAPSYAVSDLNLLPGLSIDRLEDRRSLRQRLDDACRNREALSEAANVDRFTEQAFDFVTGPAAREAFDINREDPRLRDRYGRHSWGQSTLLARRLVEAGTTFVTVHLGGWDHHWDLKTGMEHYLPMVDSAVSALFEDLHQRGLLDTTLVMLCGEFSRTPRMNDGGNGGPPMSMGTPGRDHWGHAMFCLLGGGGLKGGQLVGSTDRLGMYPHDRPVTPSNLHATIYHVLGIDPNLQLLDQLGRPMPVLEDPEPIRELI</sequence>
<proteinExistence type="predicted"/>
<accession>A0A518HCM5</accession>